<dbReference type="InterPro" id="IPR016024">
    <property type="entry name" value="ARM-type_fold"/>
</dbReference>
<proteinExistence type="predicted"/>
<organism evidence="4 5">
    <name type="scientific">Anaeromyces robustus</name>
    <dbReference type="NCBI Taxonomy" id="1754192"/>
    <lineage>
        <taxon>Eukaryota</taxon>
        <taxon>Fungi</taxon>
        <taxon>Fungi incertae sedis</taxon>
        <taxon>Chytridiomycota</taxon>
        <taxon>Chytridiomycota incertae sedis</taxon>
        <taxon>Neocallimastigomycetes</taxon>
        <taxon>Neocallimastigales</taxon>
        <taxon>Neocallimastigaceae</taxon>
        <taxon>Anaeromyces</taxon>
    </lineage>
</organism>
<dbReference type="AlphaFoldDB" id="A0A1Y1XQM1"/>
<dbReference type="PANTHER" id="PTHR16216:SF2">
    <property type="entry name" value="DYNEIN AXONEMAL ASSEMBLY FACTOR 5"/>
    <property type="match status" value="1"/>
</dbReference>
<evidence type="ECO:0000259" key="3">
    <source>
        <dbReference type="Pfam" id="PF25757"/>
    </source>
</evidence>
<dbReference type="InterPro" id="IPR052623">
    <property type="entry name" value="DAAF5"/>
</dbReference>
<dbReference type="GO" id="GO:0036158">
    <property type="term" value="P:outer dynein arm assembly"/>
    <property type="evidence" value="ECO:0007669"/>
    <property type="project" value="TreeGrafter"/>
</dbReference>
<feature type="domain" description="Dynein axonemal assembly factor 5 TPR repeats" evidence="3">
    <location>
        <begin position="45"/>
        <end position="324"/>
    </location>
</feature>
<dbReference type="GO" id="GO:0005737">
    <property type="term" value="C:cytoplasm"/>
    <property type="evidence" value="ECO:0007669"/>
    <property type="project" value="TreeGrafter"/>
</dbReference>
<feature type="coiled-coil region" evidence="1">
    <location>
        <begin position="346"/>
        <end position="373"/>
    </location>
</feature>
<accession>A0A1Y1XQM1</accession>
<dbReference type="STRING" id="1754192.A0A1Y1XQM1"/>
<dbReference type="SUPFAM" id="SSF48371">
    <property type="entry name" value="ARM repeat"/>
    <property type="match status" value="1"/>
</dbReference>
<dbReference type="OrthoDB" id="413572at2759"/>
<dbReference type="Gene3D" id="1.25.10.10">
    <property type="entry name" value="Leucine-rich Repeat Variant"/>
    <property type="match status" value="3"/>
</dbReference>
<sequence length="902" mass="104109">MMTEFLPDEINHHEIKELTQEQEEQYNEVLMNIQRDINILGEISSDRLSKKRALEKIKRETIGSKKRLSLEILQKIFFNISNALVRCLGDSVEKCRELSTQIITEFVETIDPVPFISYLMPVFVNRYSQPEIIEPSEEIRLGTVELILKLSDISKREIAPFVEDIVRILDRTLQDPYPEVKKVSCKIIISLVENAERQVSLFGEKIVKALAPALQHKHSSVRIIALQALKYAVIADASGLNDIMNTLCNLTLDKTGSVREALYKTVSEWLLKLRDRYGYGDKLLPLLFAGYVDEVPKYQEQCRSYMDEIGALYEYDWESRLKDQLDYTPNDNDSNRPRIGSRHVVRDNIMKILDKLLEDIQDWNAERRNKSSQILVVLFDFVEEHITGYTGNIIPIFCKVCTTDEISLLQSIGKSAELMGHYVEPSVWLDVITPQIKRSAGGAVQSRIGCLKVLGSLIRGSDPEKLSASIKQISSIINENELIHNENVFLLLEVSVVVQEIINKLLPSCITDTNKGLEESIGFIYFYILVQLKSSENNVNVPGVKAIHTNVDNSLKTLSEKHGFESIFQLYNYYFDTLMNELTKNIDVWNSYSIEPKVYYILLENSGELIGQRLDIIISNFITLFNVERDFETRIRMFSLLYKLLTSEPLSLNSDYQLLLYSKKIITDIFISNGIWRAGKKATIVRAKDMECFLAYLNLQDKLKENEERIIDNQVIEEIMEKELLPVLISCLEDDDVNTRENVLKIFNKLFHKDYCKAYNAELFKKIYPELLKRMDDASDVIREHTTKTFQYLFNCISDWQNYIQNIEMDSSETYIEKSLDDIHYQTIIKGLAIHLDDSSNIIQNAVCDTFKSLALASHTSPTSLSNIPLKTMIIEYLNSVRNKHRNSYYIDNIIQYIQNLK</sequence>
<evidence type="ECO:0000259" key="2">
    <source>
        <dbReference type="Pfam" id="PF24573"/>
    </source>
</evidence>
<name>A0A1Y1XQM1_9FUNG</name>
<dbReference type="GO" id="GO:0036159">
    <property type="term" value="P:inner dynein arm assembly"/>
    <property type="evidence" value="ECO:0007669"/>
    <property type="project" value="TreeGrafter"/>
</dbReference>
<reference evidence="4 5" key="1">
    <citation type="submission" date="2016-08" db="EMBL/GenBank/DDBJ databases">
        <title>A Parts List for Fungal Cellulosomes Revealed by Comparative Genomics.</title>
        <authorList>
            <consortium name="DOE Joint Genome Institute"/>
            <person name="Haitjema C.H."/>
            <person name="Gilmore S.P."/>
            <person name="Henske J.K."/>
            <person name="Solomon K.V."/>
            <person name="De Groot R."/>
            <person name="Kuo A."/>
            <person name="Mondo S.J."/>
            <person name="Salamov A.A."/>
            <person name="Labutti K."/>
            <person name="Zhao Z."/>
            <person name="Chiniquy J."/>
            <person name="Barry K."/>
            <person name="Brewer H.M."/>
            <person name="Purvine S.O."/>
            <person name="Wright A.T."/>
            <person name="Boxma B."/>
            <person name="Van Alen T."/>
            <person name="Hackstein J.H."/>
            <person name="Baker S.E."/>
            <person name="Grigoriev I.V."/>
            <person name="O'Malley M.A."/>
        </authorList>
    </citation>
    <scope>NUCLEOTIDE SEQUENCE [LARGE SCALE GENOMIC DNA]</scope>
    <source>
        <strain evidence="4 5">S4</strain>
    </source>
</reference>
<dbReference type="GO" id="GO:0045505">
    <property type="term" value="F:dynein intermediate chain binding"/>
    <property type="evidence" value="ECO:0007669"/>
    <property type="project" value="TreeGrafter"/>
</dbReference>
<evidence type="ECO:0000313" key="4">
    <source>
        <dbReference type="EMBL" id="ORX88027.1"/>
    </source>
</evidence>
<dbReference type="Pfam" id="PF25757">
    <property type="entry name" value="TPR_DNAAF5"/>
    <property type="match status" value="1"/>
</dbReference>
<protein>
    <submittedName>
        <fullName evidence="4">ARM repeat-containing protein</fullName>
    </submittedName>
</protein>
<dbReference type="InterPro" id="IPR056497">
    <property type="entry name" value="HEAT_DAAF5"/>
</dbReference>
<feature type="domain" description="Dynein axonemal assembly factor 5 HEAT-repeat" evidence="2">
    <location>
        <begin position="334"/>
        <end position="506"/>
    </location>
</feature>
<keyword evidence="5" id="KW-1185">Reference proteome</keyword>
<keyword evidence="1" id="KW-0175">Coiled coil</keyword>
<dbReference type="InterPro" id="IPR057978">
    <property type="entry name" value="TPR_DAAF5"/>
</dbReference>
<dbReference type="Proteomes" id="UP000193944">
    <property type="component" value="Unassembled WGS sequence"/>
</dbReference>
<reference evidence="4 5" key="2">
    <citation type="submission" date="2016-08" db="EMBL/GenBank/DDBJ databases">
        <title>Pervasive Adenine N6-methylation of Active Genes in Fungi.</title>
        <authorList>
            <consortium name="DOE Joint Genome Institute"/>
            <person name="Mondo S.J."/>
            <person name="Dannebaum R.O."/>
            <person name="Kuo R.C."/>
            <person name="Labutti K."/>
            <person name="Haridas S."/>
            <person name="Kuo A."/>
            <person name="Salamov A."/>
            <person name="Ahrendt S.R."/>
            <person name="Lipzen A."/>
            <person name="Sullivan W."/>
            <person name="Andreopoulos W.B."/>
            <person name="Clum A."/>
            <person name="Lindquist E."/>
            <person name="Daum C."/>
            <person name="Ramamoorthy G.K."/>
            <person name="Gryganskyi A."/>
            <person name="Culley D."/>
            <person name="Magnuson J.K."/>
            <person name="James T.Y."/>
            <person name="O'Malley M.A."/>
            <person name="Stajich J.E."/>
            <person name="Spatafora J.W."/>
            <person name="Visel A."/>
            <person name="Grigoriev I.V."/>
        </authorList>
    </citation>
    <scope>NUCLEOTIDE SEQUENCE [LARGE SCALE GENOMIC DNA]</scope>
    <source>
        <strain evidence="4 5">S4</strain>
    </source>
</reference>
<evidence type="ECO:0000313" key="5">
    <source>
        <dbReference type="Proteomes" id="UP000193944"/>
    </source>
</evidence>
<dbReference type="InterPro" id="IPR011989">
    <property type="entry name" value="ARM-like"/>
</dbReference>
<dbReference type="EMBL" id="MCFG01000003">
    <property type="protein sequence ID" value="ORX88027.1"/>
    <property type="molecule type" value="Genomic_DNA"/>
</dbReference>
<gene>
    <name evidence="4" type="ORF">BCR32DRAFT_288962</name>
</gene>
<dbReference type="GO" id="GO:0003341">
    <property type="term" value="P:cilium movement"/>
    <property type="evidence" value="ECO:0007669"/>
    <property type="project" value="TreeGrafter"/>
</dbReference>
<dbReference type="Pfam" id="PF24573">
    <property type="entry name" value="HEAT_DAAF5"/>
    <property type="match status" value="1"/>
</dbReference>
<comment type="caution">
    <text evidence="4">The sequence shown here is derived from an EMBL/GenBank/DDBJ whole genome shotgun (WGS) entry which is preliminary data.</text>
</comment>
<dbReference type="PANTHER" id="PTHR16216">
    <property type="entry name" value="DYNEIN ASSEMBLY FACTOR 5, AXONEMAL"/>
    <property type="match status" value="1"/>
</dbReference>
<evidence type="ECO:0000256" key="1">
    <source>
        <dbReference type="SAM" id="Coils"/>
    </source>
</evidence>